<evidence type="ECO:0000313" key="3">
    <source>
        <dbReference type="Proteomes" id="UP000660454"/>
    </source>
</evidence>
<dbReference type="Proteomes" id="UP000660454">
    <property type="component" value="Unassembled WGS sequence"/>
</dbReference>
<dbReference type="Pfam" id="PF01261">
    <property type="entry name" value="AP_endonuc_2"/>
    <property type="match status" value="1"/>
</dbReference>
<accession>A0ABQ4GSU3</accession>
<gene>
    <name evidence="2" type="ORF">Msi02_53140</name>
</gene>
<sequence>MTADQLAQRSETPERRIKWSYMDHWRSNGPAGPVDQWHSHRTMSSFLKQIKAVGFDAIDTFDFRLWQMYGDYGGPAKYQEMVQDHGLERIVNIFHAADYDLRNYAPHVPETHENILEDFRVTMGHWSSVELDNIIVMPATLYYDMEPVTEDKLKISAELWNKVGEITAGYGVKLTCHHEFFCGIQSEPDIEVFYSYTDPRYVSLFIDTAQHCIASVDPVALYRRHAHRVSGFHFKDTRNVAAGDDHRHRPDSEIMAPTTGKWFYEMGTPHGLVDFEAMMTAVRDNDYRGWISVEHDKANKDGGDYAESTAIARWYAVNVLEKIYR</sequence>
<proteinExistence type="predicted"/>
<dbReference type="EMBL" id="BOOF01000032">
    <property type="protein sequence ID" value="GIH64497.1"/>
    <property type="molecule type" value="Genomic_DNA"/>
</dbReference>
<dbReference type="SUPFAM" id="SSF51658">
    <property type="entry name" value="Xylose isomerase-like"/>
    <property type="match status" value="1"/>
</dbReference>
<keyword evidence="3" id="KW-1185">Reference proteome</keyword>
<dbReference type="PANTHER" id="PTHR12110:SF41">
    <property type="entry name" value="INOSOSE DEHYDRATASE"/>
    <property type="match status" value="1"/>
</dbReference>
<dbReference type="Gene3D" id="3.20.20.150">
    <property type="entry name" value="Divalent-metal-dependent TIM barrel enzymes"/>
    <property type="match status" value="1"/>
</dbReference>
<protein>
    <recommendedName>
        <fullName evidence="1">Xylose isomerase-like TIM barrel domain-containing protein</fullName>
    </recommendedName>
</protein>
<dbReference type="InterPro" id="IPR050312">
    <property type="entry name" value="IolE/XylAMocC-like"/>
</dbReference>
<organism evidence="2 3">
    <name type="scientific">Microbispora siamensis</name>
    <dbReference type="NCBI Taxonomy" id="564413"/>
    <lineage>
        <taxon>Bacteria</taxon>
        <taxon>Bacillati</taxon>
        <taxon>Actinomycetota</taxon>
        <taxon>Actinomycetes</taxon>
        <taxon>Streptosporangiales</taxon>
        <taxon>Streptosporangiaceae</taxon>
        <taxon>Microbispora</taxon>
    </lineage>
</organism>
<evidence type="ECO:0000259" key="1">
    <source>
        <dbReference type="Pfam" id="PF01261"/>
    </source>
</evidence>
<dbReference type="RefSeq" id="WP_204050733.1">
    <property type="nucleotide sequence ID" value="NZ_BOOF01000032.1"/>
</dbReference>
<evidence type="ECO:0000313" key="2">
    <source>
        <dbReference type="EMBL" id="GIH64497.1"/>
    </source>
</evidence>
<feature type="domain" description="Xylose isomerase-like TIM barrel" evidence="1">
    <location>
        <begin position="48"/>
        <end position="307"/>
    </location>
</feature>
<dbReference type="InterPro" id="IPR036237">
    <property type="entry name" value="Xyl_isomerase-like_sf"/>
</dbReference>
<comment type="caution">
    <text evidence="2">The sequence shown here is derived from an EMBL/GenBank/DDBJ whole genome shotgun (WGS) entry which is preliminary data.</text>
</comment>
<dbReference type="InterPro" id="IPR013022">
    <property type="entry name" value="Xyl_isomerase-like_TIM-brl"/>
</dbReference>
<dbReference type="PANTHER" id="PTHR12110">
    <property type="entry name" value="HYDROXYPYRUVATE ISOMERASE"/>
    <property type="match status" value="1"/>
</dbReference>
<name>A0ABQ4GSU3_9ACTN</name>
<reference evidence="2 3" key="1">
    <citation type="submission" date="2021-01" db="EMBL/GenBank/DDBJ databases">
        <title>Whole genome shotgun sequence of Microbispora siamensis NBRC 104113.</title>
        <authorList>
            <person name="Komaki H."/>
            <person name="Tamura T."/>
        </authorList>
    </citation>
    <scope>NUCLEOTIDE SEQUENCE [LARGE SCALE GENOMIC DNA]</scope>
    <source>
        <strain evidence="2 3">NBRC 104113</strain>
    </source>
</reference>